<feature type="binding site" evidence="6">
    <location>
        <position position="149"/>
    </location>
    <ligand>
        <name>Ca(2+)</name>
        <dbReference type="ChEBI" id="CHEBI:29108"/>
    </ligand>
</feature>
<dbReference type="GO" id="GO:0030166">
    <property type="term" value="P:proteoglycan biosynthetic process"/>
    <property type="evidence" value="ECO:0007669"/>
    <property type="project" value="TreeGrafter"/>
</dbReference>
<dbReference type="GO" id="GO:0005509">
    <property type="term" value="F:calcium ion binding"/>
    <property type="evidence" value="ECO:0007669"/>
    <property type="project" value="InterPro"/>
</dbReference>
<sequence>MADSGQKVGHQQGRSSVGTWPTTWSESAFFLFNVLVVGSLILVSIYKPVSVSSCDLLYGIVEPDIQFSNTRDTAETADDQLDNAYRIVVISDLDHDSKKAAESHKWMSVLQAGTLHLSADRSSADVSWDAAHTVLEGSMSQNGRAMELSDLKVFNGRMLSVDDRTGFVYDIVNGTVAIPWVFLADGDGQQAKGFKAEWMAVKDENLFIGGIGKEWTTVDGRYVSDDPFWVKIVDRAGRVKHVNWKTAYLKLREAVGIKYPGYMIHESAQWSVDHSQWFFLPRRASKKPYSESEDEHRATNVLLRADACFQEVSVTYVGPLSATRGFSAFQFIPATGDSLIVAVKSEETAGIVNSYLTVFGVDGRILLSDSAIPGNFKFEGIELI</sequence>
<evidence type="ECO:0000313" key="9">
    <source>
        <dbReference type="WBParaSite" id="TMUE_3000014317.1"/>
    </source>
</evidence>
<dbReference type="Proteomes" id="UP000046395">
    <property type="component" value="Unassembled WGS sequence"/>
</dbReference>
<dbReference type="WBParaSite" id="TMUE_3000014317.1">
    <property type="protein sequence ID" value="TMUE_3000014317.1"/>
    <property type="gene ID" value="WBGene00302176"/>
</dbReference>
<dbReference type="PANTHER" id="PTHR13023">
    <property type="entry name" value="APYRASE"/>
    <property type="match status" value="1"/>
</dbReference>
<organism evidence="7 8">
    <name type="scientific">Trichuris muris</name>
    <name type="common">Mouse whipworm</name>
    <dbReference type="NCBI Taxonomy" id="70415"/>
    <lineage>
        <taxon>Eukaryota</taxon>
        <taxon>Metazoa</taxon>
        <taxon>Ecdysozoa</taxon>
        <taxon>Nematoda</taxon>
        <taxon>Enoplea</taxon>
        <taxon>Dorylaimia</taxon>
        <taxon>Trichinellida</taxon>
        <taxon>Trichuridae</taxon>
        <taxon>Trichuris</taxon>
    </lineage>
</organism>
<keyword evidence="4 6" id="KW-0106">Calcium</keyword>
<dbReference type="WBParaSite" id="TMUE_0000002218.1">
    <property type="protein sequence ID" value="TMUE_0000002218.1"/>
    <property type="gene ID" value="WBGene00298070"/>
</dbReference>
<dbReference type="GO" id="GO:0004382">
    <property type="term" value="F:GDP phosphatase activity"/>
    <property type="evidence" value="ECO:0007669"/>
    <property type="project" value="TreeGrafter"/>
</dbReference>
<dbReference type="AlphaFoldDB" id="A0A5S6Q4V8"/>
<evidence type="ECO:0000256" key="3">
    <source>
        <dbReference type="ARBA" id="ARBA00022801"/>
    </source>
</evidence>
<evidence type="ECO:0000313" key="7">
    <source>
        <dbReference type="Proteomes" id="UP000046395"/>
    </source>
</evidence>
<dbReference type="Gene3D" id="2.120.10.100">
    <property type="entry name" value="Apyrase"/>
    <property type="match status" value="1"/>
</dbReference>
<keyword evidence="2 6" id="KW-0479">Metal-binding</keyword>
<evidence type="ECO:0000256" key="2">
    <source>
        <dbReference type="ARBA" id="ARBA00022723"/>
    </source>
</evidence>
<evidence type="ECO:0000313" key="8">
    <source>
        <dbReference type="WBParaSite" id="TMUE_0000002218.1"/>
    </source>
</evidence>
<name>A0A5S6Q4V8_TRIMR</name>
<dbReference type="InterPro" id="IPR009283">
    <property type="entry name" value="Apyrase"/>
</dbReference>
<dbReference type="FunFam" id="2.120.10.100:FF:000001">
    <property type="entry name" value="Soluble calcium-activated nucleotidase 1"/>
    <property type="match status" value="1"/>
</dbReference>
<feature type="binding site" evidence="6">
    <location>
        <position position="266"/>
    </location>
    <ligand>
        <name>Ca(2+)</name>
        <dbReference type="ChEBI" id="CHEBI:29108"/>
    </ligand>
</feature>
<accession>A0A5S6Q4V8</accession>
<reference evidence="7" key="2">
    <citation type="submission" date="2014-03" db="EMBL/GenBank/DDBJ databases">
        <title>The whipworm genome and dual-species transcriptomics of an intimate host-pathogen interaction.</title>
        <authorList>
            <person name="Foth B.J."/>
            <person name="Tsai I.J."/>
            <person name="Reid A.J."/>
            <person name="Bancroft A.J."/>
            <person name="Nichol S."/>
            <person name="Tracey A."/>
            <person name="Holroyd N."/>
            <person name="Cotton J.A."/>
            <person name="Stanley E.J."/>
            <person name="Zarowiecki M."/>
            <person name="Liu J.Z."/>
            <person name="Huckvale T."/>
            <person name="Cooper P.J."/>
            <person name="Grencis R.K."/>
            <person name="Berriman M."/>
        </authorList>
    </citation>
    <scope>NUCLEOTIDE SEQUENCE [LARGE SCALE GENOMIC DNA]</scope>
    <source>
        <strain evidence="7">Edinburgh</strain>
    </source>
</reference>
<evidence type="ECO:0000256" key="1">
    <source>
        <dbReference type="ARBA" id="ARBA00001913"/>
    </source>
</evidence>
<reference evidence="7" key="1">
    <citation type="submission" date="2013-11" db="EMBL/GenBank/DDBJ databases">
        <authorList>
            <person name="Aslett M."/>
        </authorList>
    </citation>
    <scope>NUCLEOTIDE SEQUENCE [LARGE SCALE GENOMIC DNA]</scope>
    <source>
        <strain evidence="7">Edinburgh</strain>
    </source>
</reference>
<comment type="cofactor">
    <cofactor evidence="1 6">
        <name>Ca(2+)</name>
        <dbReference type="ChEBI" id="CHEBI:29108"/>
    </cofactor>
</comment>
<feature type="binding site" evidence="6">
    <location>
        <position position="197"/>
    </location>
    <ligand>
        <name>Ca(2+)</name>
        <dbReference type="ChEBI" id="CHEBI:29108"/>
    </ligand>
</feature>
<reference evidence="8 9" key="3">
    <citation type="submission" date="2019-12" db="UniProtKB">
        <authorList>
            <consortium name="WormBaseParasite"/>
        </authorList>
    </citation>
    <scope>IDENTIFICATION</scope>
</reference>
<feature type="binding site" evidence="6">
    <location>
        <position position="327"/>
    </location>
    <ligand>
        <name>Ca(2+)</name>
        <dbReference type="ChEBI" id="CHEBI:29108"/>
    </ligand>
</feature>
<protein>
    <submittedName>
        <fullName evidence="8 9">Soluble calcium-activated nucleotidase 1</fullName>
    </submittedName>
</protein>
<dbReference type="Pfam" id="PF06079">
    <property type="entry name" value="Apyrase"/>
    <property type="match status" value="1"/>
</dbReference>
<feature type="binding site" evidence="6">
    <location>
        <position position="150"/>
    </location>
    <ligand>
        <name>Ca(2+)</name>
        <dbReference type="ChEBI" id="CHEBI:29108"/>
    </ligand>
</feature>
<evidence type="ECO:0000256" key="4">
    <source>
        <dbReference type="ARBA" id="ARBA00022837"/>
    </source>
</evidence>
<dbReference type="PANTHER" id="PTHR13023:SF3">
    <property type="entry name" value="SOLUBLE CALCIUM-ACTIVATED NUCLEOTIDASE 1"/>
    <property type="match status" value="1"/>
</dbReference>
<comment type="similarity">
    <text evidence="5">Belongs to the apyrase family.</text>
</comment>
<keyword evidence="3" id="KW-0378">Hydrolase</keyword>
<dbReference type="WBParaSite" id="TMUE_3000014317.2">
    <property type="protein sequence ID" value="TMUE_3000014317.2"/>
    <property type="gene ID" value="WBGene00302176"/>
</dbReference>
<dbReference type="STRING" id="70415.A0A5S6Q4V8"/>
<feature type="binding site" evidence="6">
    <location>
        <position position="379"/>
    </location>
    <ligand>
        <name>Ca(2+)</name>
        <dbReference type="ChEBI" id="CHEBI:29108"/>
    </ligand>
</feature>
<dbReference type="WBParaSite" id="TMUE_3000014317.3">
    <property type="protein sequence ID" value="TMUE_3000014317.3"/>
    <property type="gene ID" value="WBGene00302176"/>
</dbReference>
<evidence type="ECO:0000256" key="5">
    <source>
        <dbReference type="ARBA" id="ARBA00025738"/>
    </source>
</evidence>
<dbReference type="GO" id="GO:0045134">
    <property type="term" value="F:UDP phosphatase activity"/>
    <property type="evidence" value="ECO:0007669"/>
    <property type="project" value="TreeGrafter"/>
</dbReference>
<dbReference type="SUPFAM" id="SSF101887">
    <property type="entry name" value="Apyrase"/>
    <property type="match status" value="1"/>
</dbReference>
<proteinExistence type="inferred from homology"/>
<evidence type="ECO:0000256" key="6">
    <source>
        <dbReference type="PIRSR" id="PIRSR609283-1"/>
    </source>
</evidence>
<keyword evidence="7" id="KW-1185">Reference proteome</keyword>
<dbReference type="InterPro" id="IPR036258">
    <property type="entry name" value="Apyrase_sf"/>
</dbReference>